<name>A0AB73BVE6_9FUSO</name>
<gene>
    <name evidence="2" type="ORF">FUSO3_07305</name>
</gene>
<dbReference type="RefSeq" id="WP_035933467.1">
    <property type="nucleotide sequence ID" value="NZ_JAAC01000117.1"/>
</dbReference>
<evidence type="ECO:0000313" key="2">
    <source>
        <dbReference type="EMBL" id="KDE62654.1"/>
    </source>
</evidence>
<evidence type="ECO:0000313" key="3">
    <source>
        <dbReference type="Proteomes" id="UP000027473"/>
    </source>
</evidence>
<feature type="non-terminal residue" evidence="2">
    <location>
        <position position="1"/>
    </location>
</feature>
<dbReference type="Pfam" id="PF04986">
    <property type="entry name" value="Y2_Tnp"/>
    <property type="match status" value="1"/>
</dbReference>
<reference evidence="2 3" key="1">
    <citation type="submission" date="2014-01" db="EMBL/GenBank/DDBJ databases">
        <title>Comparative genomics of Fusobacterium necrophorum wild isolates.</title>
        <authorList>
            <person name="Kittichotirat W."/>
            <person name="Bumgarner R.E."/>
            <person name="Lawrence P."/>
        </authorList>
    </citation>
    <scope>NUCLEOTIDE SEQUENCE [LARGE SCALE GENOMIC DNA]</scope>
    <source>
        <strain evidence="2 3">BL</strain>
    </source>
</reference>
<evidence type="ECO:0000259" key="1">
    <source>
        <dbReference type="Pfam" id="PF04986"/>
    </source>
</evidence>
<dbReference type="Proteomes" id="UP000027473">
    <property type="component" value="Unassembled WGS sequence"/>
</dbReference>
<dbReference type="GO" id="GO:0003677">
    <property type="term" value="F:DNA binding"/>
    <property type="evidence" value="ECO:0007669"/>
    <property type="project" value="InterPro"/>
</dbReference>
<feature type="domain" description="Transposase IS801/IS1294" evidence="1">
    <location>
        <begin position="2"/>
        <end position="40"/>
    </location>
</feature>
<proteinExistence type="predicted"/>
<protein>
    <recommendedName>
        <fullName evidence="1">Transposase IS801/IS1294 domain-containing protein</fullName>
    </recommendedName>
</protein>
<accession>A0AB73BVE6</accession>
<organism evidence="2 3">
    <name type="scientific">Fusobacterium necrophorum BL</name>
    <dbReference type="NCBI Taxonomy" id="1441732"/>
    <lineage>
        <taxon>Bacteria</taxon>
        <taxon>Fusobacteriati</taxon>
        <taxon>Fusobacteriota</taxon>
        <taxon>Fusobacteriia</taxon>
        <taxon>Fusobacteriales</taxon>
        <taxon>Fusobacteriaceae</taxon>
        <taxon>Fusobacterium</taxon>
    </lineage>
</organism>
<dbReference type="AlphaFoldDB" id="A0AB73BVE6"/>
<comment type="caution">
    <text evidence="2">The sequence shown here is derived from an EMBL/GenBank/DDBJ whole genome shotgun (WGS) entry which is preliminary data.</text>
</comment>
<dbReference type="GO" id="GO:0006313">
    <property type="term" value="P:DNA transposition"/>
    <property type="evidence" value="ECO:0007669"/>
    <property type="project" value="InterPro"/>
</dbReference>
<dbReference type="EMBL" id="JAAC01000117">
    <property type="protein sequence ID" value="KDE62654.1"/>
    <property type="molecule type" value="Genomic_DNA"/>
</dbReference>
<sequence length="103" mass="12407">NKKYRTMPIDEFVQQILIHLPPKNFKSISRFGFYARHLNSKLKKVILNFKKKKQFELSFYVKSSLETFDINPFICPFCKIKLKVKELFLTSLWSGYEIHKIYP</sequence>
<dbReference type="GO" id="GO:0004803">
    <property type="term" value="F:transposase activity"/>
    <property type="evidence" value="ECO:0007669"/>
    <property type="project" value="InterPro"/>
</dbReference>
<dbReference type="InterPro" id="IPR007069">
    <property type="entry name" value="Transposase_32"/>
</dbReference>